<feature type="domain" description="Acyl-CoA oxidase/dehydrogenase middle" evidence="8">
    <location>
        <begin position="124"/>
        <end position="210"/>
    </location>
</feature>
<dbReference type="RefSeq" id="WP_156521923.1">
    <property type="nucleotide sequence ID" value="NZ_BMIP01000009.1"/>
</dbReference>
<dbReference type="PANTHER" id="PTHR48083">
    <property type="entry name" value="MEDIUM-CHAIN SPECIFIC ACYL-COA DEHYDROGENASE, MITOCHONDRIAL-RELATED"/>
    <property type="match status" value="1"/>
</dbReference>
<reference evidence="10" key="2">
    <citation type="submission" date="2020-09" db="EMBL/GenBank/DDBJ databases">
        <authorList>
            <person name="Sun Q."/>
            <person name="Zhou Y."/>
        </authorList>
    </citation>
    <scope>NUCLEOTIDE SEQUENCE</scope>
    <source>
        <strain evidence="10">CGMCC 1.15360</strain>
    </source>
</reference>
<evidence type="ECO:0000256" key="6">
    <source>
        <dbReference type="RuleBase" id="RU362125"/>
    </source>
</evidence>
<evidence type="ECO:0000256" key="3">
    <source>
        <dbReference type="ARBA" id="ARBA00022630"/>
    </source>
</evidence>
<dbReference type="SUPFAM" id="SSF47203">
    <property type="entry name" value="Acyl-CoA dehydrogenase C-terminal domain-like"/>
    <property type="match status" value="1"/>
</dbReference>
<protein>
    <submittedName>
        <fullName evidence="10">Acyl-CoA dehydrogenase</fullName>
    </submittedName>
</protein>
<dbReference type="PANTHER" id="PTHR48083:SF2">
    <property type="entry name" value="MEDIUM-CHAIN SPECIFIC ACYL-COA DEHYDROGENASE, MITOCHONDRIAL"/>
    <property type="match status" value="1"/>
</dbReference>
<dbReference type="GO" id="GO:0033539">
    <property type="term" value="P:fatty acid beta-oxidation using acyl-CoA dehydrogenase"/>
    <property type="evidence" value="ECO:0007669"/>
    <property type="project" value="TreeGrafter"/>
</dbReference>
<proteinExistence type="inferred from homology"/>
<evidence type="ECO:0000259" key="8">
    <source>
        <dbReference type="Pfam" id="PF02770"/>
    </source>
</evidence>
<dbReference type="InterPro" id="IPR009100">
    <property type="entry name" value="AcylCoA_DH/oxidase_NM_dom_sf"/>
</dbReference>
<dbReference type="Pfam" id="PF02771">
    <property type="entry name" value="Acyl-CoA_dh_N"/>
    <property type="match status" value="1"/>
</dbReference>
<evidence type="ECO:0000259" key="7">
    <source>
        <dbReference type="Pfam" id="PF00441"/>
    </source>
</evidence>
<comment type="cofactor">
    <cofactor evidence="1 6">
        <name>FAD</name>
        <dbReference type="ChEBI" id="CHEBI:57692"/>
    </cofactor>
</comment>
<dbReference type="InterPro" id="IPR006091">
    <property type="entry name" value="Acyl-CoA_Oxase/DH_mid-dom"/>
</dbReference>
<dbReference type="OrthoDB" id="7328575at2"/>
<keyword evidence="11" id="KW-1185">Reference proteome</keyword>
<keyword evidence="3 6" id="KW-0285">Flavoprotein</keyword>
<evidence type="ECO:0000313" key="11">
    <source>
        <dbReference type="Proteomes" id="UP000612349"/>
    </source>
</evidence>
<dbReference type="GO" id="GO:0003995">
    <property type="term" value="F:acyl-CoA dehydrogenase activity"/>
    <property type="evidence" value="ECO:0007669"/>
    <property type="project" value="TreeGrafter"/>
</dbReference>
<dbReference type="GO" id="GO:0050660">
    <property type="term" value="F:flavin adenine dinucleotide binding"/>
    <property type="evidence" value="ECO:0007669"/>
    <property type="project" value="InterPro"/>
</dbReference>
<dbReference type="Proteomes" id="UP000612349">
    <property type="component" value="Unassembled WGS sequence"/>
</dbReference>
<dbReference type="InterPro" id="IPR009075">
    <property type="entry name" value="AcylCo_DH/oxidase_C"/>
</dbReference>
<keyword evidence="5 6" id="KW-0560">Oxidoreductase</keyword>
<organism evidence="10 11">
    <name type="scientific">Croceicoccus mobilis</name>
    <dbReference type="NCBI Taxonomy" id="1703339"/>
    <lineage>
        <taxon>Bacteria</taxon>
        <taxon>Pseudomonadati</taxon>
        <taxon>Pseudomonadota</taxon>
        <taxon>Alphaproteobacteria</taxon>
        <taxon>Sphingomonadales</taxon>
        <taxon>Erythrobacteraceae</taxon>
        <taxon>Croceicoccus</taxon>
    </lineage>
</organism>
<dbReference type="EMBL" id="BMIP01000009">
    <property type="protein sequence ID" value="GGD80711.1"/>
    <property type="molecule type" value="Genomic_DNA"/>
</dbReference>
<evidence type="ECO:0000256" key="4">
    <source>
        <dbReference type="ARBA" id="ARBA00022827"/>
    </source>
</evidence>
<evidence type="ECO:0000256" key="1">
    <source>
        <dbReference type="ARBA" id="ARBA00001974"/>
    </source>
</evidence>
<evidence type="ECO:0000256" key="5">
    <source>
        <dbReference type="ARBA" id="ARBA00023002"/>
    </source>
</evidence>
<dbReference type="GO" id="GO:0005737">
    <property type="term" value="C:cytoplasm"/>
    <property type="evidence" value="ECO:0007669"/>
    <property type="project" value="TreeGrafter"/>
</dbReference>
<dbReference type="InterPro" id="IPR036250">
    <property type="entry name" value="AcylCo_DH-like_C"/>
</dbReference>
<dbReference type="CDD" id="cd00567">
    <property type="entry name" value="ACAD"/>
    <property type="match status" value="1"/>
</dbReference>
<dbReference type="SUPFAM" id="SSF56645">
    <property type="entry name" value="Acyl-CoA dehydrogenase NM domain-like"/>
    <property type="match status" value="1"/>
</dbReference>
<dbReference type="Gene3D" id="1.10.540.10">
    <property type="entry name" value="Acyl-CoA dehydrogenase/oxidase, N-terminal domain"/>
    <property type="match status" value="1"/>
</dbReference>
<dbReference type="InterPro" id="IPR050741">
    <property type="entry name" value="Acyl-CoA_dehydrogenase"/>
</dbReference>
<dbReference type="Gene3D" id="2.40.110.10">
    <property type="entry name" value="Butyryl-CoA Dehydrogenase, subunit A, domain 2"/>
    <property type="match status" value="1"/>
</dbReference>
<accession>A0A917DYE7</accession>
<dbReference type="InterPro" id="IPR013786">
    <property type="entry name" value="AcylCoA_DH/ox_N"/>
</dbReference>
<feature type="domain" description="Acyl-CoA dehydrogenase/oxidase N-terminal" evidence="9">
    <location>
        <begin position="10"/>
        <end position="97"/>
    </location>
</feature>
<name>A0A917DYE7_9SPHN</name>
<dbReference type="InterPro" id="IPR046373">
    <property type="entry name" value="Acyl-CoA_Oxase/DH_mid-dom_sf"/>
</dbReference>
<evidence type="ECO:0000313" key="10">
    <source>
        <dbReference type="EMBL" id="GGD80711.1"/>
    </source>
</evidence>
<reference evidence="10" key="1">
    <citation type="journal article" date="2014" name="Int. J. Syst. Evol. Microbiol.">
        <title>Complete genome sequence of Corynebacterium casei LMG S-19264T (=DSM 44701T), isolated from a smear-ripened cheese.</title>
        <authorList>
            <consortium name="US DOE Joint Genome Institute (JGI-PGF)"/>
            <person name="Walter F."/>
            <person name="Albersmeier A."/>
            <person name="Kalinowski J."/>
            <person name="Ruckert C."/>
        </authorList>
    </citation>
    <scope>NUCLEOTIDE SEQUENCE</scope>
    <source>
        <strain evidence="10">CGMCC 1.15360</strain>
    </source>
</reference>
<dbReference type="AlphaFoldDB" id="A0A917DYE7"/>
<comment type="similarity">
    <text evidence="2 6">Belongs to the acyl-CoA dehydrogenase family.</text>
</comment>
<feature type="domain" description="Acyl-CoA dehydrogenase/oxidase C-terminal" evidence="7">
    <location>
        <begin position="237"/>
        <end position="381"/>
    </location>
</feature>
<dbReference type="Gene3D" id="1.20.140.10">
    <property type="entry name" value="Butyryl-CoA Dehydrogenase, subunit A, domain 3"/>
    <property type="match status" value="1"/>
</dbReference>
<comment type="caution">
    <text evidence="10">The sequence shown here is derived from an EMBL/GenBank/DDBJ whole genome shotgun (WGS) entry which is preliminary data.</text>
</comment>
<keyword evidence="4 6" id="KW-0274">FAD</keyword>
<evidence type="ECO:0000256" key="2">
    <source>
        <dbReference type="ARBA" id="ARBA00009347"/>
    </source>
</evidence>
<dbReference type="Pfam" id="PF02770">
    <property type="entry name" value="Acyl-CoA_dh_M"/>
    <property type="match status" value="1"/>
</dbReference>
<gene>
    <name evidence="10" type="ORF">GCM10010990_33240</name>
</gene>
<dbReference type="InterPro" id="IPR037069">
    <property type="entry name" value="AcylCoA_DH/ox_N_sf"/>
</dbReference>
<dbReference type="Pfam" id="PF00441">
    <property type="entry name" value="Acyl-CoA_dh_1"/>
    <property type="match status" value="1"/>
</dbReference>
<sequence length="385" mass="40862">MSETMIFELTPEQQAIADSVRRFTEREYDWDSRMRAIRGSEGRDPAHWAVFAELGWLGAGLPEEAGGFGGSAIENAVIAQELGKALVNEPFAVHVAAINLLASSPHAAIAEMIEPVMMGETRIAAAMHEAGARGDFRMIATRFDRNGDGFTISGAKSLVEGAASADLILVPAMGDGGLAVFAIPARANGVALRPYRLLDNSHVCDVTLDEVAVAGDALVAMGDEGELAFARAVDEALIALCAGALGTMEAALWATRDYLLTRTQFRVPLANFQVLQHRMADMLIEVEMTRSLLFHALGAAQAAMADGGIASVDASARAAAVSALKAQTGHAGLHVGREAIQMHGGIGVTEELAISHHYRRLFVINRLLGDEAVHLERFAKAVDGE</sequence>
<evidence type="ECO:0000259" key="9">
    <source>
        <dbReference type="Pfam" id="PF02771"/>
    </source>
</evidence>